<accession>A0A8X6SYN4</accession>
<dbReference type="AlphaFoldDB" id="A0A8X6SYN4"/>
<proteinExistence type="predicted"/>
<name>A0A8X6SYN4_TRICX</name>
<reference evidence="1" key="1">
    <citation type="submission" date="2020-08" db="EMBL/GenBank/DDBJ databases">
        <title>Multicomponent nature underlies the extraordinary mechanical properties of spider dragline silk.</title>
        <authorList>
            <person name="Kono N."/>
            <person name="Nakamura H."/>
            <person name="Mori M."/>
            <person name="Yoshida Y."/>
            <person name="Ohtoshi R."/>
            <person name="Malay A.D."/>
            <person name="Moran D.A.P."/>
            <person name="Tomita M."/>
            <person name="Numata K."/>
            <person name="Arakawa K."/>
        </authorList>
    </citation>
    <scope>NUCLEOTIDE SEQUENCE</scope>
</reference>
<sequence length="95" mass="10716">MALKSRHGEGLTYFKPAEAQIPSKEWCGNWERRVTTQVSSSLLDRELKSMRSVANSPCLVSEYNVERDLTITSAREVLQARRQAVETCAAKLYPA</sequence>
<evidence type="ECO:0000313" key="2">
    <source>
        <dbReference type="Proteomes" id="UP000887159"/>
    </source>
</evidence>
<comment type="caution">
    <text evidence="1">The sequence shown here is derived from an EMBL/GenBank/DDBJ whole genome shotgun (WGS) entry which is preliminary data.</text>
</comment>
<dbReference type="Proteomes" id="UP000887159">
    <property type="component" value="Unassembled WGS sequence"/>
</dbReference>
<protein>
    <submittedName>
        <fullName evidence="1">Uncharacterized protein</fullName>
    </submittedName>
</protein>
<dbReference type="EMBL" id="BMAU01021334">
    <property type="protein sequence ID" value="GFY15228.1"/>
    <property type="molecule type" value="Genomic_DNA"/>
</dbReference>
<keyword evidence="2" id="KW-1185">Reference proteome</keyword>
<organism evidence="1 2">
    <name type="scientific">Trichonephila clavipes</name>
    <name type="common">Golden silk orbweaver</name>
    <name type="synonym">Nephila clavipes</name>
    <dbReference type="NCBI Taxonomy" id="2585209"/>
    <lineage>
        <taxon>Eukaryota</taxon>
        <taxon>Metazoa</taxon>
        <taxon>Ecdysozoa</taxon>
        <taxon>Arthropoda</taxon>
        <taxon>Chelicerata</taxon>
        <taxon>Arachnida</taxon>
        <taxon>Araneae</taxon>
        <taxon>Araneomorphae</taxon>
        <taxon>Entelegynae</taxon>
        <taxon>Araneoidea</taxon>
        <taxon>Nephilidae</taxon>
        <taxon>Trichonephila</taxon>
    </lineage>
</organism>
<gene>
    <name evidence="1" type="ORF">TNCV_1570391</name>
</gene>
<evidence type="ECO:0000313" key="1">
    <source>
        <dbReference type="EMBL" id="GFY15228.1"/>
    </source>
</evidence>